<comment type="similarity">
    <text evidence="2">Belongs to the RLP family.</text>
</comment>
<dbReference type="Pfam" id="PF00560">
    <property type="entry name" value="LRR_1"/>
    <property type="match status" value="1"/>
</dbReference>
<evidence type="ECO:0000256" key="7">
    <source>
        <dbReference type="ARBA" id="ARBA00022989"/>
    </source>
</evidence>
<keyword evidence="8 10" id="KW-0472">Membrane</keyword>
<dbReference type="Proteomes" id="UP000245207">
    <property type="component" value="Unassembled WGS sequence"/>
</dbReference>
<dbReference type="SMART" id="SM00369">
    <property type="entry name" value="LRR_TYP"/>
    <property type="match status" value="9"/>
</dbReference>
<keyword evidence="4" id="KW-0433">Leucine-rich repeat</keyword>
<dbReference type="OrthoDB" id="676979at2759"/>
<dbReference type="GO" id="GO:0005886">
    <property type="term" value="C:plasma membrane"/>
    <property type="evidence" value="ECO:0007669"/>
    <property type="project" value="UniProtKB-SubCell"/>
</dbReference>
<proteinExistence type="inferred from homology"/>
<evidence type="ECO:0000313" key="13">
    <source>
        <dbReference type="Proteomes" id="UP000245207"/>
    </source>
</evidence>
<evidence type="ECO:0000256" key="3">
    <source>
        <dbReference type="ARBA" id="ARBA00022475"/>
    </source>
</evidence>
<dbReference type="InterPro" id="IPR032675">
    <property type="entry name" value="LRR_dom_sf"/>
</dbReference>
<protein>
    <submittedName>
        <fullName evidence="12">Concanavalin A-like lectin/glucanase, subgroup</fullName>
    </submittedName>
</protein>
<evidence type="ECO:0000256" key="9">
    <source>
        <dbReference type="ARBA" id="ARBA00023180"/>
    </source>
</evidence>
<keyword evidence="3" id="KW-1003">Cell membrane</keyword>
<evidence type="ECO:0000313" key="12">
    <source>
        <dbReference type="EMBL" id="PWA51897.1"/>
    </source>
</evidence>
<evidence type="ECO:0000256" key="1">
    <source>
        <dbReference type="ARBA" id="ARBA00004236"/>
    </source>
</evidence>
<dbReference type="Gene3D" id="3.80.10.10">
    <property type="entry name" value="Ribonuclease Inhibitor"/>
    <property type="match status" value="5"/>
</dbReference>
<dbReference type="SUPFAM" id="SSF52058">
    <property type="entry name" value="L domain-like"/>
    <property type="match status" value="4"/>
</dbReference>
<dbReference type="PRINTS" id="PR00019">
    <property type="entry name" value="LEURICHRPT"/>
</dbReference>
<dbReference type="InterPro" id="IPR013210">
    <property type="entry name" value="LRR_N_plant-typ"/>
</dbReference>
<keyword evidence="12" id="KW-0430">Lectin</keyword>
<evidence type="ECO:0000256" key="2">
    <source>
        <dbReference type="ARBA" id="ARBA00009592"/>
    </source>
</evidence>
<dbReference type="GO" id="GO:0051707">
    <property type="term" value="P:response to other organism"/>
    <property type="evidence" value="ECO:0007669"/>
    <property type="project" value="UniProtKB-ARBA"/>
</dbReference>
<evidence type="ECO:0000256" key="8">
    <source>
        <dbReference type="ARBA" id="ARBA00023136"/>
    </source>
</evidence>
<feature type="domain" description="Leucine-rich repeat-containing N-terminal plant-type" evidence="11">
    <location>
        <begin position="38"/>
        <end position="80"/>
    </location>
</feature>
<evidence type="ECO:0000256" key="5">
    <source>
        <dbReference type="ARBA" id="ARBA00022692"/>
    </source>
</evidence>
<dbReference type="Pfam" id="PF13855">
    <property type="entry name" value="LRR_8"/>
    <property type="match status" value="2"/>
</dbReference>
<feature type="transmembrane region" description="Helical" evidence="10">
    <location>
        <begin position="7"/>
        <end position="23"/>
    </location>
</feature>
<evidence type="ECO:0000259" key="11">
    <source>
        <dbReference type="Pfam" id="PF08263"/>
    </source>
</evidence>
<accession>A0A2U1LSC3</accession>
<reference evidence="12 13" key="1">
    <citation type="journal article" date="2018" name="Mol. Plant">
        <title>The genome of Artemisia annua provides insight into the evolution of Asteraceae family and artemisinin biosynthesis.</title>
        <authorList>
            <person name="Shen Q."/>
            <person name="Zhang L."/>
            <person name="Liao Z."/>
            <person name="Wang S."/>
            <person name="Yan T."/>
            <person name="Shi P."/>
            <person name="Liu M."/>
            <person name="Fu X."/>
            <person name="Pan Q."/>
            <person name="Wang Y."/>
            <person name="Lv Z."/>
            <person name="Lu X."/>
            <person name="Zhang F."/>
            <person name="Jiang W."/>
            <person name="Ma Y."/>
            <person name="Chen M."/>
            <person name="Hao X."/>
            <person name="Li L."/>
            <person name="Tang Y."/>
            <person name="Lv G."/>
            <person name="Zhou Y."/>
            <person name="Sun X."/>
            <person name="Brodelius P.E."/>
            <person name="Rose J.K.C."/>
            <person name="Tang K."/>
        </authorList>
    </citation>
    <scope>NUCLEOTIDE SEQUENCE [LARGE SCALE GENOMIC DNA]</scope>
    <source>
        <strain evidence="13">cv. Huhao1</strain>
        <tissue evidence="12">Leaf</tissue>
    </source>
</reference>
<dbReference type="Pfam" id="PF08263">
    <property type="entry name" value="LRRNT_2"/>
    <property type="match status" value="2"/>
</dbReference>
<dbReference type="PANTHER" id="PTHR48065:SF69">
    <property type="entry name" value="OS07G0466500 PROTEIN"/>
    <property type="match status" value="1"/>
</dbReference>
<comment type="subcellular location">
    <subcellularLocation>
        <location evidence="1">Cell membrane</location>
    </subcellularLocation>
</comment>
<feature type="transmembrane region" description="Helical" evidence="10">
    <location>
        <begin position="898"/>
        <end position="921"/>
    </location>
</feature>
<dbReference type="PANTHER" id="PTHR48065">
    <property type="entry name" value="OS10G0469600 PROTEIN"/>
    <property type="match status" value="1"/>
</dbReference>
<keyword evidence="9" id="KW-0325">Glycoprotein</keyword>
<dbReference type="GO" id="GO:0030246">
    <property type="term" value="F:carbohydrate binding"/>
    <property type="evidence" value="ECO:0007669"/>
    <property type="project" value="UniProtKB-KW"/>
</dbReference>
<dbReference type="EMBL" id="PKPP01007994">
    <property type="protein sequence ID" value="PWA51897.1"/>
    <property type="molecule type" value="Genomic_DNA"/>
</dbReference>
<evidence type="ECO:0000256" key="4">
    <source>
        <dbReference type="ARBA" id="ARBA00022614"/>
    </source>
</evidence>
<comment type="caution">
    <text evidence="12">The sequence shown here is derived from an EMBL/GenBank/DDBJ whole genome shotgun (WGS) entry which is preliminary data.</text>
</comment>
<keyword evidence="5 10" id="KW-0812">Transmembrane</keyword>
<dbReference type="FunFam" id="3.80.10.10:FF:000213">
    <property type="entry name" value="Tyrosine-sulfated glycopeptide receptor 1"/>
    <property type="match status" value="1"/>
</dbReference>
<dbReference type="InterPro" id="IPR001611">
    <property type="entry name" value="Leu-rich_rpt"/>
</dbReference>
<feature type="domain" description="Leucine-rich repeat-containing N-terminal plant-type" evidence="11">
    <location>
        <begin position="266"/>
        <end position="307"/>
    </location>
</feature>
<dbReference type="AlphaFoldDB" id="A0A2U1LSC3"/>
<evidence type="ECO:0000256" key="6">
    <source>
        <dbReference type="ARBA" id="ARBA00022737"/>
    </source>
</evidence>
<sequence>MLYTEMVIVLEIWVLTIVLLYTLQTQVLVISQNLNCDANDLTGLTGFMNGLESPIDGWLFTNSSSLESSSCCNWIGITCNISLGRIVRLELPNKRLSGNLSDSVSYLDQLRAFNLSNNFLKGPLLISLFHLAYLEEVDLSGNEFDDVLPLSVNLPALQVLDVSDNNLRGSLRIGLCANSTRIHVLSFGGNYFTGSIPLQFETCNFLEHLSVAFNYISGVIPDFLLTLPRLRELALENNEFTAFANRISNVSSGLVLVISQNLNCDANDLTGLTGFMNGLESPIDGWLFTNSSSLESSSCCNWIGITCIISLGRIVRLELPNKRLSGNLSDSVSYLDQLRAFNLSNNFLKGPLPVSLFHLAYLEEVDLSGNEFDEVLPVSVNLPALQVLDVSDNNLRGSLRIGLCANSTRIRVLSFGGNYFTGSIPLQFETCNFLEHLSVASNYISGVIPDFLLTLPRLRELALENNEFTAFANRISNVSSGLVHLDVSSNMISGNVPDFFYMFPNIHYFSAHSNNLSGIIPPSLSNSRTISYLNLRNNSFDGSIKLNCSMMVNLTSLNLGSNNFSGTLPANLATCRNLRAINVARNNLICQIPESFKNFQSLAYLSISNCSFSNLSTSLKILQHCPDLTVLVFTMNFHAERLPSDHNNLQFKSLKALVIANCRLTGSIPYWLNGLTQLQLLDLSWNNLTGMIPAYFGDFKLLFYLDLSSNLLSGEMPKSLTRLQSLISTDISLEEPSPDFSFFTWRNRSAGSWLQYNQIMSFPPKLDLSGNHLTGPIWPEFGNLKKLHSLYLGHNNLSGSIPSSLSGMRNIEILDLSYNSLTGTIPPTLVRLSFLSTFSVAYNNLTGIIPSGGQFWTFPNSSFEGNPGLCGVFFNKCEKNQELLKPQLASEMNDEFPILRLLVIIGFGTGFLLAILHLIVVPGIRGAHTQNG</sequence>
<dbReference type="InterPro" id="IPR003591">
    <property type="entry name" value="Leu-rich_rpt_typical-subtyp"/>
</dbReference>
<gene>
    <name evidence="12" type="ORF">CTI12_AA459760</name>
</gene>
<evidence type="ECO:0000256" key="10">
    <source>
        <dbReference type="SAM" id="Phobius"/>
    </source>
</evidence>
<dbReference type="GO" id="GO:0006952">
    <property type="term" value="P:defense response"/>
    <property type="evidence" value="ECO:0007669"/>
    <property type="project" value="UniProtKB-ARBA"/>
</dbReference>
<dbReference type="STRING" id="35608.A0A2U1LSC3"/>
<keyword evidence="13" id="KW-1185">Reference proteome</keyword>
<name>A0A2U1LSC3_ARTAN</name>
<keyword evidence="6" id="KW-0677">Repeat</keyword>
<organism evidence="12 13">
    <name type="scientific">Artemisia annua</name>
    <name type="common">Sweet wormwood</name>
    <dbReference type="NCBI Taxonomy" id="35608"/>
    <lineage>
        <taxon>Eukaryota</taxon>
        <taxon>Viridiplantae</taxon>
        <taxon>Streptophyta</taxon>
        <taxon>Embryophyta</taxon>
        <taxon>Tracheophyta</taxon>
        <taxon>Spermatophyta</taxon>
        <taxon>Magnoliopsida</taxon>
        <taxon>eudicotyledons</taxon>
        <taxon>Gunneridae</taxon>
        <taxon>Pentapetalae</taxon>
        <taxon>asterids</taxon>
        <taxon>campanulids</taxon>
        <taxon>Asterales</taxon>
        <taxon>Asteraceae</taxon>
        <taxon>Asteroideae</taxon>
        <taxon>Anthemideae</taxon>
        <taxon>Artemisiinae</taxon>
        <taxon>Artemisia</taxon>
    </lineage>
</organism>
<keyword evidence="7 10" id="KW-1133">Transmembrane helix</keyword>